<keyword evidence="5" id="KW-1185">Reference proteome</keyword>
<organism evidence="4 5">
    <name type="scientific">Spirobacillus cienkowskii</name>
    <dbReference type="NCBI Taxonomy" id="495820"/>
    <lineage>
        <taxon>Bacteria</taxon>
        <taxon>Pseudomonadati</taxon>
        <taxon>Bdellovibrionota</taxon>
        <taxon>Oligoflexia</taxon>
        <taxon>Silvanigrellales</taxon>
        <taxon>Spirobacillus</taxon>
    </lineage>
</organism>
<comment type="caution">
    <text evidence="4">The sequence shown here is derived from an EMBL/GenBank/DDBJ whole genome shotgun (WGS) entry which is preliminary data.</text>
</comment>
<reference evidence="4" key="1">
    <citation type="submission" date="2018-04" db="EMBL/GenBank/DDBJ databases">
        <title>Draft genome sequence of the Candidatus Spirobacillus cienkowskii, a pathogen of freshwater Daphnia species, reconstructed from hemolymph metagenomic reads.</title>
        <authorList>
            <person name="Bresciani L."/>
            <person name="Lemos L.N."/>
            <person name="Wale N."/>
            <person name="Lin J.Y."/>
            <person name="Fernandes G.R."/>
            <person name="Duffy M.A."/>
            <person name="Rodrigues J.M."/>
        </authorList>
    </citation>
    <scope>NUCLEOTIDE SEQUENCE [LARGE SCALE GENOMIC DNA]</scope>
    <source>
        <strain evidence="4">Binning01</strain>
    </source>
</reference>
<evidence type="ECO:0000313" key="5">
    <source>
        <dbReference type="Proteomes" id="UP000253934"/>
    </source>
</evidence>
<evidence type="ECO:0000256" key="1">
    <source>
        <dbReference type="PROSITE-ProRule" id="PRU01211"/>
    </source>
</evidence>
<dbReference type="GO" id="GO:0008270">
    <property type="term" value="F:zinc ion binding"/>
    <property type="evidence" value="ECO:0007669"/>
    <property type="project" value="UniProtKB-UniRule"/>
</dbReference>
<feature type="binding site" evidence="1">
    <location>
        <position position="175"/>
    </location>
    <ligand>
        <name>Zn(2+)</name>
        <dbReference type="ChEBI" id="CHEBI:29105"/>
        <note>catalytic</note>
    </ligand>
</feature>
<feature type="chain" id="PRO_5016986041" description="Peptidase M12A domain-containing protein" evidence="2">
    <location>
        <begin position="24"/>
        <end position="432"/>
    </location>
</feature>
<keyword evidence="1" id="KW-0479">Metal-binding</keyword>
<evidence type="ECO:0000313" key="4">
    <source>
        <dbReference type="EMBL" id="RDB37271.1"/>
    </source>
</evidence>
<protein>
    <recommendedName>
        <fullName evidence="3">Peptidase M12A domain-containing protein</fullName>
    </recommendedName>
</protein>
<dbReference type="GO" id="GO:0006508">
    <property type="term" value="P:proteolysis"/>
    <property type="evidence" value="ECO:0007669"/>
    <property type="project" value="UniProtKB-KW"/>
</dbReference>
<dbReference type="SUPFAM" id="SSF55486">
    <property type="entry name" value="Metalloproteases ('zincins'), catalytic domain"/>
    <property type="match status" value="1"/>
</dbReference>
<evidence type="ECO:0000256" key="2">
    <source>
        <dbReference type="SAM" id="SignalP"/>
    </source>
</evidence>
<dbReference type="GO" id="GO:0004222">
    <property type="term" value="F:metalloendopeptidase activity"/>
    <property type="evidence" value="ECO:0007669"/>
    <property type="project" value="UniProtKB-UniRule"/>
</dbReference>
<gene>
    <name evidence="4" type="ORF">DCC88_00775</name>
</gene>
<feature type="domain" description="Peptidase M12A" evidence="3">
    <location>
        <begin position="53"/>
        <end position="304"/>
    </location>
</feature>
<feature type="active site" evidence="1">
    <location>
        <position position="176"/>
    </location>
</feature>
<dbReference type="InterPro" id="IPR001506">
    <property type="entry name" value="Peptidase_M12A"/>
</dbReference>
<dbReference type="AlphaFoldDB" id="A0A369KRK5"/>
<feature type="binding site" evidence="1">
    <location>
        <position position="185"/>
    </location>
    <ligand>
        <name>Zn(2+)</name>
        <dbReference type="ChEBI" id="CHEBI:29105"/>
        <note>catalytic</note>
    </ligand>
</feature>
<feature type="signal peptide" evidence="2">
    <location>
        <begin position="1"/>
        <end position="23"/>
    </location>
</feature>
<dbReference type="EMBL" id="QOVW01000003">
    <property type="protein sequence ID" value="RDB37271.1"/>
    <property type="molecule type" value="Genomic_DNA"/>
</dbReference>
<keyword evidence="1" id="KW-0378">Hydrolase</keyword>
<dbReference type="SMART" id="SM00235">
    <property type="entry name" value="ZnMc"/>
    <property type="match status" value="1"/>
</dbReference>
<dbReference type="Gene3D" id="3.40.390.10">
    <property type="entry name" value="Collagenase (Catalytic Domain)"/>
    <property type="match status" value="1"/>
</dbReference>
<keyword evidence="1" id="KW-0645">Protease</keyword>
<name>A0A369KRK5_9BACT</name>
<evidence type="ECO:0000259" key="3">
    <source>
        <dbReference type="PROSITE" id="PS51864"/>
    </source>
</evidence>
<feature type="binding site" evidence="1">
    <location>
        <position position="179"/>
    </location>
    <ligand>
        <name>Zn(2+)</name>
        <dbReference type="ChEBI" id="CHEBI:29105"/>
        <note>catalytic</note>
    </ligand>
</feature>
<keyword evidence="1" id="KW-0482">Metalloprotease</keyword>
<keyword evidence="2" id="KW-0732">Signal</keyword>
<sequence length="432" mass="50763">MNFFLKNCVLYSSSLFVTLFSYANENSFNFLNVEELRQESAPMPEVSYFPEHNGVIHYRAKYWPDGKVFYRFAENHYTEEQKEIILSAMRKIEQVAKIKFIEQTDKEKYYVIIERYNSTTGEDYGCSSDIGLQDYFVKFKKDFKQVLALGRNCLYKKLYQGYNLVELPDNSTVLHELMHTLGIHHEQSRQDRDDHIVLLPENSSSSKIEENINYTKNHEQFTSSITSYDFNSIMQYHPYSGSKDGYTVMIPKKCELLYRQNPEIFHIRNVFSIVGCDEIKQMINRSEELTRLDICTLQVMYGDPQEVPNPVDCSDLFSRVSGNKRVTKDEVNNANGEKLLIKISSKQENNEKHKIAPKLFMSGDQIDIINCKTKKEFSSDWKTFQESNMLLSYYIYLSEKDGTCKQEIHTYEYDQVEKKWPENPNIIKIIID</sequence>
<keyword evidence="1" id="KW-0862">Zinc</keyword>
<comment type="caution">
    <text evidence="1">Lacks conserved residue(s) required for the propagation of feature annotation.</text>
</comment>
<proteinExistence type="predicted"/>
<dbReference type="Proteomes" id="UP000253934">
    <property type="component" value="Unassembled WGS sequence"/>
</dbReference>
<accession>A0A369KRK5</accession>
<dbReference type="InterPro" id="IPR006026">
    <property type="entry name" value="Peptidase_Metallo"/>
</dbReference>
<dbReference type="PROSITE" id="PS51864">
    <property type="entry name" value="ASTACIN"/>
    <property type="match status" value="1"/>
</dbReference>
<comment type="cofactor">
    <cofactor evidence="1">
        <name>Zn(2+)</name>
        <dbReference type="ChEBI" id="CHEBI:29105"/>
    </cofactor>
    <text evidence="1">Binds 1 zinc ion per subunit.</text>
</comment>
<dbReference type="PANTHER" id="PTHR10127">
    <property type="entry name" value="DISCOIDIN, CUB, EGF, LAMININ , AND ZINC METALLOPROTEASE DOMAIN CONTAINING"/>
    <property type="match status" value="1"/>
</dbReference>
<dbReference type="PANTHER" id="PTHR10127:SF850">
    <property type="entry name" value="METALLOENDOPEPTIDASE"/>
    <property type="match status" value="1"/>
</dbReference>
<dbReference type="Pfam" id="PF01400">
    <property type="entry name" value="Astacin"/>
    <property type="match status" value="1"/>
</dbReference>
<dbReference type="InterPro" id="IPR024079">
    <property type="entry name" value="MetalloPept_cat_dom_sf"/>
</dbReference>